<evidence type="ECO:0000256" key="1">
    <source>
        <dbReference type="SAM" id="SignalP"/>
    </source>
</evidence>
<evidence type="ECO:0000313" key="2">
    <source>
        <dbReference type="EMBL" id="MBW78316.1"/>
    </source>
</evidence>
<sequence length="107" mass="11759">MGRRALWSASRMCCVVGVAAAAAAAARLPPPPHPPPPTLPVTSAYRRLASRSPVVAMLRRNHPAYRIPPVERQVVREDPVSPNRTHRNRCARSRTIMDHTAVEVVVV</sequence>
<organism evidence="2">
    <name type="scientific">Anopheles darlingi</name>
    <name type="common">Mosquito</name>
    <dbReference type="NCBI Taxonomy" id="43151"/>
    <lineage>
        <taxon>Eukaryota</taxon>
        <taxon>Metazoa</taxon>
        <taxon>Ecdysozoa</taxon>
        <taxon>Arthropoda</taxon>
        <taxon>Hexapoda</taxon>
        <taxon>Insecta</taxon>
        <taxon>Pterygota</taxon>
        <taxon>Neoptera</taxon>
        <taxon>Endopterygota</taxon>
        <taxon>Diptera</taxon>
        <taxon>Nematocera</taxon>
        <taxon>Culicoidea</taxon>
        <taxon>Culicidae</taxon>
        <taxon>Anophelinae</taxon>
        <taxon>Anopheles</taxon>
    </lineage>
</organism>
<reference evidence="2" key="1">
    <citation type="submission" date="2018-01" db="EMBL/GenBank/DDBJ databases">
        <title>An insight into the sialome of Amazonian anophelines.</title>
        <authorList>
            <person name="Ribeiro J.M."/>
            <person name="Scarpassa V."/>
            <person name="Calvo E."/>
        </authorList>
    </citation>
    <scope>NUCLEOTIDE SEQUENCE</scope>
</reference>
<dbReference type="EMBL" id="GGFL01014138">
    <property type="protein sequence ID" value="MBW78316.1"/>
    <property type="molecule type" value="Transcribed_RNA"/>
</dbReference>
<protein>
    <submittedName>
        <fullName evidence="2">Putative secreted protein</fullName>
    </submittedName>
</protein>
<feature type="signal peptide" evidence="1">
    <location>
        <begin position="1"/>
        <end position="25"/>
    </location>
</feature>
<proteinExistence type="predicted"/>
<dbReference type="AlphaFoldDB" id="A0A2M4DL67"/>
<feature type="chain" id="PRO_5014604427" evidence="1">
    <location>
        <begin position="26"/>
        <end position="107"/>
    </location>
</feature>
<accession>A0A2M4DL67</accession>
<keyword evidence="1" id="KW-0732">Signal</keyword>
<name>A0A2M4DL67_ANODA</name>